<feature type="domain" description="Peptidase M16 C-terminal" evidence="1">
    <location>
        <begin position="194"/>
        <end position="368"/>
    </location>
</feature>
<dbReference type="Pfam" id="PF05193">
    <property type="entry name" value="Peptidase_M16_C"/>
    <property type="match status" value="1"/>
</dbReference>
<dbReference type="InterPro" id="IPR011249">
    <property type="entry name" value="Metalloenz_LuxS/M16"/>
</dbReference>
<dbReference type="EMBL" id="QKWW01000016">
    <property type="protein sequence ID" value="PZT56667.1"/>
    <property type="molecule type" value="Genomic_DNA"/>
</dbReference>
<protein>
    <recommendedName>
        <fullName evidence="1">Peptidase M16 C-terminal domain-containing protein</fullName>
    </recommendedName>
</protein>
<dbReference type="AlphaFoldDB" id="A0A2W6NL76"/>
<evidence type="ECO:0000313" key="3">
    <source>
        <dbReference type="Proteomes" id="UP000249204"/>
    </source>
</evidence>
<dbReference type="GO" id="GO:0046872">
    <property type="term" value="F:metal ion binding"/>
    <property type="evidence" value="ECO:0007669"/>
    <property type="project" value="InterPro"/>
</dbReference>
<dbReference type="Proteomes" id="UP000249204">
    <property type="component" value="Unassembled WGS sequence"/>
</dbReference>
<gene>
    <name evidence="2" type="ORF">DN757_05295</name>
</gene>
<accession>A0A2W6NL76</accession>
<dbReference type="InterPro" id="IPR007863">
    <property type="entry name" value="Peptidase_M16_C"/>
</dbReference>
<dbReference type="RefSeq" id="WP_111269227.1">
    <property type="nucleotide sequence ID" value="NZ_QKWW01000016.1"/>
</dbReference>
<organism evidence="2 3">
    <name type="scientific">Paenibacillus silvae</name>
    <dbReference type="NCBI Taxonomy" id="1325358"/>
    <lineage>
        <taxon>Bacteria</taxon>
        <taxon>Bacillati</taxon>
        <taxon>Bacillota</taxon>
        <taxon>Bacilli</taxon>
        <taxon>Bacillales</taxon>
        <taxon>Paenibacillaceae</taxon>
        <taxon>Paenibacillus</taxon>
    </lineage>
</organism>
<evidence type="ECO:0000259" key="1">
    <source>
        <dbReference type="Pfam" id="PF05193"/>
    </source>
</evidence>
<dbReference type="SUPFAM" id="SSF63411">
    <property type="entry name" value="LuxS/MPP-like metallohydrolase"/>
    <property type="match status" value="1"/>
</dbReference>
<name>A0A2W6NL76_9BACL</name>
<proteinExistence type="predicted"/>
<dbReference type="Gene3D" id="3.30.830.10">
    <property type="entry name" value="Metalloenzyme, LuxS/M16 peptidase-like"/>
    <property type="match status" value="2"/>
</dbReference>
<comment type="caution">
    <text evidence="2">The sequence shown here is derived from an EMBL/GenBank/DDBJ whole genome shotgun (WGS) entry which is preliminary data.</text>
</comment>
<evidence type="ECO:0000313" key="2">
    <source>
        <dbReference type="EMBL" id="PZT56667.1"/>
    </source>
</evidence>
<sequence>MESFVTEQRNHVSVHVLPTRRYINRYIHLSIVNVQGRIPPMVFAVIMRMLFKVSSVAAGKRELHHQLWSIGVNEIKFDLEHKGDMQVASIRMHMPADVLPRTQERMQMAMNLLAELLYGSSLAGGSNSKLHRKVGAEEAQIQEELIWAEHYAGYNSSAWDEVVRGRCMESLGYIGRPTAQDLKQLRTCVQEGELKKWYSEVLRSPFHVHIIGDVQPDTMIRQVLDIFMPAFIMADNEHSSPVILNSRSAEQQKLGEMMLELADIQQCKLNVAFTTGVTYGSSDYAALFLFHSLFGASPASRLNLELRERKQWVYQIYSTLDDYRGTLHVTTGTSSSYVTDVLEAIDAQWMRLCGGDINEAEMNRAVQNMMHYVQVGLDLPEQMVKLHLDRLLHQVEMTTQQFLEAVSCVTSEEIAVVASRMNKALTWILYPESEYTGTA</sequence>
<reference evidence="2 3" key="1">
    <citation type="submission" date="2018-06" db="EMBL/GenBank/DDBJ databases">
        <title>Isolation of heavy metals resistant Paenibacillus silvae NC2 from Gold-Copper mine in ZiJin, China.</title>
        <authorList>
            <person name="Xu J."/>
            <person name="Mazhar H.S."/>
            <person name="Rensing C."/>
        </authorList>
    </citation>
    <scope>NUCLEOTIDE SEQUENCE [LARGE SCALE GENOMIC DNA]</scope>
    <source>
        <strain evidence="2 3">NC2</strain>
    </source>
</reference>